<dbReference type="CDD" id="cd02440">
    <property type="entry name" value="AdoMet_MTases"/>
    <property type="match status" value="1"/>
</dbReference>
<reference evidence="10" key="1">
    <citation type="submission" date="2022-01" db="EMBL/GenBank/DDBJ databases">
        <authorList>
            <person name="Jo J.-H."/>
            <person name="Im W.-T."/>
        </authorList>
    </citation>
    <scope>NUCLEOTIDE SEQUENCE</scope>
    <source>
        <strain evidence="10">XY25</strain>
    </source>
</reference>
<dbReference type="PROSITE" id="PS50122">
    <property type="entry name" value="CHEB"/>
    <property type="match status" value="1"/>
</dbReference>
<dbReference type="EMBL" id="JAKLTN010000006">
    <property type="protein sequence ID" value="MCG2578924.1"/>
    <property type="molecule type" value="Genomic_DNA"/>
</dbReference>
<dbReference type="InterPro" id="IPR000673">
    <property type="entry name" value="Sig_transdc_resp-reg_Me-estase"/>
</dbReference>
<dbReference type="PANTHER" id="PTHR24422:SF27">
    <property type="entry name" value="PROTEIN-GLUTAMATE O-METHYLTRANSFERASE"/>
    <property type="match status" value="1"/>
</dbReference>
<dbReference type="InterPro" id="IPR000780">
    <property type="entry name" value="CheR_MeTrfase"/>
</dbReference>
<dbReference type="RefSeq" id="WP_275712339.1">
    <property type="nucleotide sequence ID" value="NZ_JAKLTN010000006.1"/>
</dbReference>
<dbReference type="Gene3D" id="3.40.50.180">
    <property type="entry name" value="Methylesterase CheB, C-terminal domain"/>
    <property type="match status" value="1"/>
</dbReference>
<gene>
    <name evidence="10" type="ORF">LZ012_18170</name>
</gene>
<sequence>MTPSFPVVGMGASAGGLDAFEQFFQHLCADSGMAFVVVQHLDPAHASLLVEILQRSTPMLVLEAVDQLPVVPNRVYVIPPNRDMIIANGVLQLSIPDLPHGQRMPVDTFLCSLAEECGNQAIGIVLSGTGTDGTHGLQKIRDAGGMSLVQEPDTAKFGGMPSRAIQAGSASHVLPVEQMPALLLASRGAAGPVPEMPPRPDRAGNINRILQLLSAASGHDFSLYKKSTIGRRIERRMAQHDIHDIEAYARYLKEQPGELQALFKELLINVTSFFRDAEAFDVLKQEILPQLFADKPEDYVFRAWVAGCATGEEAYSLAILLHEYMDESQRSFKVQLYATDLDDEAINHARAGVYPLNVAQDVTAERLRRFFVKEDGRYRIRKEIREMVVFAVQNVIKDPPFTRLDLLCCRNLMIYLETELQNRLIPAFHYALRPGGVLFLSPSESIGNHPELFEAQNRKWKFYRATHFPPASQAVMTQGRAWSVDYSRHATEDTMKRAKETNFAEMARRTLLQSYAPASVVTDRKGNILYVHGDTGPYLRPAPGQASLSVIDMARDGLQLELRGALQTAASGGATLDRMASIKNKDSLQNVRFSVRPLVDPVAGEDFLLVSFQEVADDAPKKTGRGKGAALPAELQRIGELERQLAYTREGLQATIEEQQASNEELKSSNEELQSTNEELQSTNEELETSKEELHSLNEELITVNNELQSKIEQLADMQNDMKNLLDNISVGTVFLDQHLVIRRFTREAQRVYRLVASDVGRPLGDIKSDLVVDDLLAEAQTVLDSLVPCEREVRTLGDATYLVRIQPYRTLDNVIEGVVLTFTDISRRIEAEEAGRAARDLAEAIVDTAREPLLVLNGKLEVISASRSFYRHFKVVPQETVGRSVYALGNGKWAIPALAELLETVLPRDRSVEGYVVDHDFPGIGHQKMLLNARRLAGEAGQPSMILLAMESID</sequence>
<dbReference type="InterPro" id="IPR029063">
    <property type="entry name" value="SAM-dependent_MTases_sf"/>
</dbReference>
<dbReference type="Gene3D" id="3.40.50.150">
    <property type="entry name" value="Vaccinia Virus protein VP39"/>
    <property type="match status" value="1"/>
</dbReference>
<proteinExistence type="predicted"/>
<evidence type="ECO:0000256" key="5">
    <source>
        <dbReference type="ARBA" id="ARBA00022691"/>
    </source>
</evidence>
<evidence type="ECO:0000259" key="9">
    <source>
        <dbReference type="PROSITE" id="PS50123"/>
    </source>
</evidence>
<comment type="caution">
    <text evidence="10">The sequence shown here is derived from an EMBL/GenBank/DDBJ whole genome shotgun (WGS) entry which is preliminary data.</text>
</comment>
<dbReference type="InterPro" id="IPR035965">
    <property type="entry name" value="PAS-like_dom_sf"/>
</dbReference>
<dbReference type="PROSITE" id="PS50123">
    <property type="entry name" value="CHER"/>
    <property type="match status" value="1"/>
</dbReference>
<evidence type="ECO:0000256" key="2">
    <source>
        <dbReference type="ARBA" id="ARBA00012534"/>
    </source>
</evidence>
<dbReference type="Gene3D" id="1.10.155.10">
    <property type="entry name" value="Chemotaxis receptor methyltransferase CheR, N-terminal domain"/>
    <property type="match status" value="1"/>
</dbReference>
<evidence type="ECO:0000313" key="10">
    <source>
        <dbReference type="EMBL" id="MCG2578924.1"/>
    </source>
</evidence>
<dbReference type="InterPro" id="IPR000014">
    <property type="entry name" value="PAS"/>
</dbReference>
<feature type="active site" evidence="6">
    <location>
        <position position="13"/>
    </location>
</feature>
<dbReference type="Gene3D" id="3.30.450.20">
    <property type="entry name" value="PAS domain"/>
    <property type="match status" value="1"/>
</dbReference>
<feature type="active site" evidence="6">
    <location>
        <position position="40"/>
    </location>
</feature>
<comment type="catalytic activity">
    <reaction evidence="1">
        <text>L-glutamyl-[protein] + S-adenosyl-L-methionine = [protein]-L-glutamate 5-O-methyl ester + S-adenosyl-L-homocysteine</text>
        <dbReference type="Rhea" id="RHEA:24452"/>
        <dbReference type="Rhea" id="RHEA-COMP:10208"/>
        <dbReference type="Rhea" id="RHEA-COMP:10311"/>
        <dbReference type="ChEBI" id="CHEBI:29973"/>
        <dbReference type="ChEBI" id="CHEBI:57856"/>
        <dbReference type="ChEBI" id="CHEBI:59789"/>
        <dbReference type="ChEBI" id="CHEBI:82795"/>
        <dbReference type="EC" id="2.1.1.80"/>
    </reaction>
</comment>
<dbReference type="SUPFAM" id="SSF55785">
    <property type="entry name" value="PYP-like sensor domain (PAS domain)"/>
    <property type="match status" value="2"/>
</dbReference>
<evidence type="ECO:0000256" key="6">
    <source>
        <dbReference type="PROSITE-ProRule" id="PRU00050"/>
    </source>
</evidence>
<keyword evidence="6" id="KW-0145">Chemotaxis</keyword>
<dbReference type="CDD" id="cd16434">
    <property type="entry name" value="CheB-CheR_fusion"/>
    <property type="match status" value="1"/>
</dbReference>
<dbReference type="Pfam" id="PF03705">
    <property type="entry name" value="CheR_N"/>
    <property type="match status" value="1"/>
</dbReference>
<dbReference type="InterPro" id="IPR035909">
    <property type="entry name" value="CheB_C"/>
</dbReference>
<dbReference type="PRINTS" id="PR00996">
    <property type="entry name" value="CHERMTFRASE"/>
</dbReference>
<evidence type="ECO:0000259" key="8">
    <source>
        <dbReference type="PROSITE" id="PS50122"/>
    </source>
</evidence>
<dbReference type="InterPro" id="IPR036804">
    <property type="entry name" value="CheR_N_sf"/>
</dbReference>
<dbReference type="SUPFAM" id="SSF53335">
    <property type="entry name" value="S-adenosyl-L-methionine-dependent methyltransferases"/>
    <property type="match status" value="1"/>
</dbReference>
<dbReference type="Pfam" id="PF13596">
    <property type="entry name" value="PAS_10"/>
    <property type="match status" value="1"/>
</dbReference>
<dbReference type="PANTHER" id="PTHR24422">
    <property type="entry name" value="CHEMOTAXIS PROTEIN METHYLTRANSFERASE"/>
    <property type="match status" value="1"/>
</dbReference>
<protein>
    <recommendedName>
        <fullName evidence="2">protein-glutamate O-methyltransferase</fullName>
        <ecNumber evidence="2">2.1.1.80</ecNumber>
    </recommendedName>
</protein>
<keyword evidence="3" id="KW-0489">Methyltransferase</keyword>
<feature type="domain" description="CheR-type methyltransferase" evidence="9">
    <location>
        <begin position="205"/>
        <end position="454"/>
    </location>
</feature>
<dbReference type="SUPFAM" id="SSF47757">
    <property type="entry name" value="Chemotaxis receptor methyltransferase CheR, N-terminal domain"/>
    <property type="match status" value="1"/>
</dbReference>
<dbReference type="SMART" id="SM00138">
    <property type="entry name" value="MeTrc"/>
    <property type="match status" value="1"/>
</dbReference>
<evidence type="ECO:0000256" key="7">
    <source>
        <dbReference type="SAM" id="MobiDB-lite"/>
    </source>
</evidence>
<feature type="region of interest" description="Disordered" evidence="7">
    <location>
        <begin position="659"/>
        <end position="694"/>
    </location>
</feature>
<keyword evidence="11" id="KW-1185">Reference proteome</keyword>
<organism evidence="10 11">
    <name type="scientific">Dechloromonas hankyongensis</name>
    <dbReference type="NCBI Taxonomy" id="2908002"/>
    <lineage>
        <taxon>Bacteria</taxon>
        <taxon>Pseudomonadati</taxon>
        <taxon>Pseudomonadota</taxon>
        <taxon>Betaproteobacteria</taxon>
        <taxon>Rhodocyclales</taxon>
        <taxon>Azonexaceae</taxon>
        <taxon>Dechloromonas</taxon>
    </lineage>
</organism>
<dbReference type="EC" id="2.1.1.80" evidence="2"/>
<evidence type="ECO:0000256" key="4">
    <source>
        <dbReference type="ARBA" id="ARBA00022679"/>
    </source>
</evidence>
<dbReference type="InterPro" id="IPR050903">
    <property type="entry name" value="Bact_Chemotaxis_MeTrfase"/>
</dbReference>
<feature type="domain" description="CheB-type methylesterase" evidence="8">
    <location>
        <begin position="1"/>
        <end position="190"/>
    </location>
</feature>
<feature type="active site" evidence="6">
    <location>
        <position position="132"/>
    </location>
</feature>
<dbReference type="SUPFAM" id="SSF52738">
    <property type="entry name" value="Methylesterase CheB, C-terminal domain"/>
    <property type="match status" value="1"/>
</dbReference>
<name>A0ABS9K6Y4_9RHOO</name>
<dbReference type="InterPro" id="IPR022641">
    <property type="entry name" value="CheR_N"/>
</dbReference>
<dbReference type="InterPro" id="IPR022642">
    <property type="entry name" value="CheR_C"/>
</dbReference>
<evidence type="ECO:0000313" key="11">
    <source>
        <dbReference type="Proteomes" id="UP001165384"/>
    </source>
</evidence>
<dbReference type="Proteomes" id="UP001165384">
    <property type="component" value="Unassembled WGS sequence"/>
</dbReference>
<dbReference type="Pfam" id="PF01339">
    <property type="entry name" value="CheB_methylest"/>
    <property type="match status" value="1"/>
</dbReference>
<keyword evidence="6" id="KW-0378">Hydrolase</keyword>
<dbReference type="Pfam" id="PF01739">
    <property type="entry name" value="CheR"/>
    <property type="match status" value="1"/>
</dbReference>
<accession>A0ABS9K6Y4</accession>
<evidence type="ECO:0000256" key="1">
    <source>
        <dbReference type="ARBA" id="ARBA00001541"/>
    </source>
</evidence>
<dbReference type="SMART" id="SM00091">
    <property type="entry name" value="PAS"/>
    <property type="match status" value="2"/>
</dbReference>
<keyword evidence="4" id="KW-0808">Transferase</keyword>
<evidence type="ECO:0000256" key="3">
    <source>
        <dbReference type="ARBA" id="ARBA00022603"/>
    </source>
</evidence>
<keyword evidence="5" id="KW-0949">S-adenosyl-L-methionine</keyword>